<proteinExistence type="predicted"/>
<reference evidence="1 2" key="1">
    <citation type="journal article" date="2014" name="Nat. Commun.">
        <title>Multiple recent horizontal transfers of a large genomic region in cheese making fungi.</title>
        <authorList>
            <person name="Cheeseman K."/>
            <person name="Ropars J."/>
            <person name="Renault P."/>
            <person name="Dupont J."/>
            <person name="Gouzy J."/>
            <person name="Branca A."/>
            <person name="Abraham A.L."/>
            <person name="Ceppi M."/>
            <person name="Conseiller E."/>
            <person name="Debuchy R."/>
            <person name="Malagnac F."/>
            <person name="Goarin A."/>
            <person name="Silar P."/>
            <person name="Lacoste S."/>
            <person name="Sallet E."/>
            <person name="Bensimon A."/>
            <person name="Giraud T."/>
            <person name="Brygoo Y."/>
        </authorList>
    </citation>
    <scope>NUCLEOTIDE SEQUENCE [LARGE SCALE GENOMIC DNA]</scope>
    <source>
        <strain evidence="2">FM 013</strain>
    </source>
</reference>
<gene>
    <name evidence="1" type="ORF">PCAMFM013_S001g000119</name>
</gene>
<dbReference type="Proteomes" id="UP000053732">
    <property type="component" value="Unassembled WGS sequence"/>
</dbReference>
<keyword evidence="2" id="KW-1185">Reference proteome</keyword>
<dbReference type="EMBL" id="HG793134">
    <property type="protein sequence ID" value="CRL17159.1"/>
    <property type="molecule type" value="Genomic_DNA"/>
</dbReference>
<accession>A0A0G4NT66</accession>
<evidence type="ECO:0000313" key="2">
    <source>
        <dbReference type="Proteomes" id="UP000053732"/>
    </source>
</evidence>
<sequence>MAHPHTSGHRKDLLSCPRDLITATVIGDPYPRNDSQGPQHASLKYRVLPATPTTVWVAKYQVPGR</sequence>
<organism evidence="1 2">
    <name type="scientific">Penicillium camemberti (strain FM 013)</name>
    <dbReference type="NCBI Taxonomy" id="1429867"/>
    <lineage>
        <taxon>Eukaryota</taxon>
        <taxon>Fungi</taxon>
        <taxon>Dikarya</taxon>
        <taxon>Ascomycota</taxon>
        <taxon>Pezizomycotina</taxon>
        <taxon>Eurotiomycetes</taxon>
        <taxon>Eurotiomycetidae</taxon>
        <taxon>Eurotiales</taxon>
        <taxon>Aspergillaceae</taxon>
        <taxon>Penicillium</taxon>
    </lineage>
</organism>
<protein>
    <submittedName>
        <fullName evidence="1">Str. FM013</fullName>
    </submittedName>
</protein>
<name>A0A0G4NT66_PENC3</name>
<evidence type="ECO:0000313" key="1">
    <source>
        <dbReference type="EMBL" id="CRL17159.1"/>
    </source>
</evidence>
<dbReference type="AlphaFoldDB" id="A0A0G4NT66"/>